<proteinExistence type="inferred from homology"/>
<evidence type="ECO:0000313" key="13">
    <source>
        <dbReference type="EMBL" id="AII04330.1"/>
    </source>
</evidence>
<dbReference type="GO" id="GO:0005829">
    <property type="term" value="C:cytosol"/>
    <property type="evidence" value="ECO:0007669"/>
    <property type="project" value="TreeGrafter"/>
</dbReference>
<evidence type="ECO:0000256" key="7">
    <source>
        <dbReference type="ARBA" id="ARBA00022840"/>
    </source>
</evidence>
<evidence type="ECO:0000256" key="2">
    <source>
        <dbReference type="ARBA" id="ARBA00012131"/>
    </source>
</evidence>
<dbReference type="PANTHER" id="PTHR46566:SF5">
    <property type="entry name" value="1-PHOSPHOFRUCTOKINASE"/>
    <property type="match status" value="1"/>
</dbReference>
<keyword evidence="6 11" id="KW-0418">Kinase</keyword>
<dbReference type="AlphaFoldDB" id="A0A076EDJ8"/>
<evidence type="ECO:0000256" key="4">
    <source>
        <dbReference type="ARBA" id="ARBA00022679"/>
    </source>
</evidence>
<dbReference type="PIRSF" id="PIRSF000535">
    <property type="entry name" value="1PFK/6PFK/LacC"/>
    <property type="match status" value="1"/>
</dbReference>
<dbReference type="EC" id="2.7.1.56" evidence="2 11"/>
<evidence type="ECO:0000256" key="8">
    <source>
        <dbReference type="ARBA" id="ARBA00032802"/>
    </source>
</evidence>
<dbReference type="CDD" id="cd01164">
    <property type="entry name" value="FruK_PfkB_like"/>
    <property type="match status" value="1"/>
</dbReference>
<evidence type="ECO:0000256" key="1">
    <source>
        <dbReference type="ARBA" id="ARBA00010688"/>
    </source>
</evidence>
<organism evidence="13 14">
    <name type="scientific">Rhodococcus opacus</name>
    <name type="common">Nocardia opaca</name>
    <dbReference type="NCBI Taxonomy" id="37919"/>
    <lineage>
        <taxon>Bacteria</taxon>
        <taxon>Bacillati</taxon>
        <taxon>Actinomycetota</taxon>
        <taxon>Actinomycetes</taxon>
        <taxon>Mycobacteriales</taxon>
        <taxon>Nocardiaceae</taxon>
        <taxon>Rhodococcus</taxon>
    </lineage>
</organism>
<evidence type="ECO:0000256" key="3">
    <source>
        <dbReference type="ARBA" id="ARBA00013596"/>
    </source>
</evidence>
<feature type="domain" description="Carbohydrate kinase PfkB" evidence="12">
    <location>
        <begin position="7"/>
        <end position="305"/>
    </location>
</feature>
<comment type="function">
    <text evidence="11">Catalyzes the ATP-dependent phosphorylation of fructose-l-phosphate to fructose-l,6-bisphosphate.</text>
</comment>
<dbReference type="RefSeq" id="WP_037232473.1">
    <property type="nucleotide sequence ID" value="NZ_CP008947.1"/>
</dbReference>
<comment type="similarity">
    <text evidence="1 11">Belongs to the carbohydrate kinase PfkB family.</text>
</comment>
<keyword evidence="4 10" id="KW-0808">Transferase</keyword>
<name>A0A076EDJ8_RHOOP</name>
<keyword evidence="5 11" id="KW-0547">Nucleotide-binding</keyword>
<dbReference type="Gene3D" id="3.40.1190.20">
    <property type="match status" value="1"/>
</dbReference>
<dbReference type="GO" id="GO:0005524">
    <property type="term" value="F:ATP binding"/>
    <property type="evidence" value="ECO:0007669"/>
    <property type="project" value="UniProtKB-UniRule"/>
</dbReference>
<dbReference type="PROSITE" id="PS00584">
    <property type="entry name" value="PFKB_KINASES_2"/>
    <property type="match status" value="1"/>
</dbReference>
<evidence type="ECO:0000256" key="10">
    <source>
        <dbReference type="PIRNR" id="PIRNR000535"/>
    </source>
</evidence>
<dbReference type="SUPFAM" id="SSF53613">
    <property type="entry name" value="Ribokinase-like"/>
    <property type="match status" value="1"/>
</dbReference>
<dbReference type="InterPro" id="IPR011611">
    <property type="entry name" value="PfkB_dom"/>
</dbReference>
<dbReference type="EMBL" id="CP008947">
    <property type="protein sequence ID" value="AII04330.1"/>
    <property type="molecule type" value="Genomic_DNA"/>
</dbReference>
<evidence type="ECO:0000313" key="14">
    <source>
        <dbReference type="Proteomes" id="UP000028488"/>
    </source>
</evidence>
<keyword evidence="7 11" id="KW-0067">ATP-binding</keyword>
<dbReference type="InterPro" id="IPR002173">
    <property type="entry name" value="Carboh/pur_kinase_PfkB_CS"/>
</dbReference>
<dbReference type="Proteomes" id="UP000028488">
    <property type="component" value="Chromosome"/>
</dbReference>
<gene>
    <name evidence="13" type="ORF">EP51_06900</name>
</gene>
<dbReference type="eggNOG" id="COG1105">
    <property type="taxonomic scope" value="Bacteria"/>
</dbReference>
<evidence type="ECO:0000256" key="11">
    <source>
        <dbReference type="RuleBase" id="RU369061"/>
    </source>
</evidence>
<accession>A0A076EDJ8</accession>
<dbReference type="NCBIfam" id="TIGR03828">
    <property type="entry name" value="pfkB"/>
    <property type="match status" value="1"/>
</dbReference>
<reference evidence="13 14" key="1">
    <citation type="submission" date="2014-07" db="EMBL/GenBank/DDBJ databases">
        <title>Genome Sequence of Rhodococcus opacus Strain R7, a Biodegrader of Mono- and Polycyclic Aromatic Hydrocarbons.</title>
        <authorList>
            <person name="Di Gennaro P."/>
            <person name="Zampolli J."/>
            <person name="Presti I."/>
            <person name="Cappelletti M."/>
            <person name="D'Ursi P."/>
            <person name="Orro A."/>
            <person name="Mezzelani A."/>
            <person name="Milanesi L."/>
        </authorList>
    </citation>
    <scope>NUCLEOTIDE SEQUENCE [LARGE SCALE GENOMIC DNA]</scope>
    <source>
        <strain evidence="13 14">R7</strain>
    </source>
</reference>
<dbReference type="Pfam" id="PF00294">
    <property type="entry name" value="PfkB"/>
    <property type="match status" value="1"/>
</dbReference>
<dbReference type="InterPro" id="IPR022463">
    <property type="entry name" value="1-PFruKinase"/>
</dbReference>
<sequence>MIVTLTANPSIDRTVNLVGRLERGTVLRAAATHSDPGGKGVNVARALTSAGVAAVAVLPGNEGDPLLTALSEHGIEHVTVATSGPARTNITITEPDGTTTKVNEPGVVMSAESLADLQSEIIERGSRAEWVVLSGSLPPGIPTDWYATLVEALRSASCRVAVDTSDAPLLALAERFPAAAPDLVKPNSEELAQLTGADGQLLEESALRGDPTATAHAGRQLVDRGVEAVLATLGAAGAVLVTEAGAWWATPPPIVARSTVGAGDSSLAGYLAAHMSGATPADCLRSAVAYGSAAAALPGTTLPTPDHVDIDAVTVTALSSPAPDPA</sequence>
<dbReference type="InterPro" id="IPR029056">
    <property type="entry name" value="Ribokinase-like"/>
</dbReference>
<protein>
    <recommendedName>
        <fullName evidence="3 11">1-phosphofructokinase</fullName>
        <shortName evidence="11">Fru1PK</shortName>
        <ecNumber evidence="2 11">2.7.1.56</ecNumber>
    </recommendedName>
    <alternativeName>
        <fullName evidence="8 11">Fructose 1-phosphate kinase</fullName>
    </alternativeName>
</protein>
<evidence type="ECO:0000259" key="12">
    <source>
        <dbReference type="Pfam" id="PF00294"/>
    </source>
</evidence>
<evidence type="ECO:0000256" key="6">
    <source>
        <dbReference type="ARBA" id="ARBA00022777"/>
    </source>
</evidence>
<dbReference type="InterPro" id="IPR017583">
    <property type="entry name" value="Tagatose/fructose_Pkinase"/>
</dbReference>
<comment type="catalytic activity">
    <reaction evidence="9 11">
        <text>beta-D-fructose 1-phosphate + ATP = beta-D-fructose 1,6-bisphosphate + ADP + H(+)</text>
        <dbReference type="Rhea" id="RHEA:14213"/>
        <dbReference type="ChEBI" id="CHEBI:15378"/>
        <dbReference type="ChEBI" id="CHEBI:30616"/>
        <dbReference type="ChEBI" id="CHEBI:32966"/>
        <dbReference type="ChEBI" id="CHEBI:138881"/>
        <dbReference type="ChEBI" id="CHEBI:456216"/>
        <dbReference type="EC" id="2.7.1.56"/>
    </reaction>
</comment>
<evidence type="ECO:0000256" key="9">
    <source>
        <dbReference type="ARBA" id="ARBA00047745"/>
    </source>
</evidence>
<dbReference type="NCBIfam" id="TIGR03168">
    <property type="entry name" value="1-PFK"/>
    <property type="match status" value="1"/>
</dbReference>
<dbReference type="GO" id="GO:0008662">
    <property type="term" value="F:1-phosphofructokinase activity"/>
    <property type="evidence" value="ECO:0007669"/>
    <property type="project" value="UniProtKB-UniRule"/>
</dbReference>
<dbReference type="PANTHER" id="PTHR46566">
    <property type="entry name" value="1-PHOSPHOFRUCTOKINASE-RELATED"/>
    <property type="match status" value="1"/>
</dbReference>
<evidence type="ECO:0000256" key="5">
    <source>
        <dbReference type="ARBA" id="ARBA00022741"/>
    </source>
</evidence>